<dbReference type="SUPFAM" id="SSF144232">
    <property type="entry name" value="HIT/MYND zinc finger-like"/>
    <property type="match status" value="1"/>
</dbReference>
<keyword evidence="3" id="KW-0862">Zinc</keyword>
<dbReference type="GO" id="GO:0008270">
    <property type="term" value="F:zinc ion binding"/>
    <property type="evidence" value="ECO:0007669"/>
    <property type="project" value="UniProtKB-KW"/>
</dbReference>
<feature type="domain" description="MYND-type" evidence="5">
    <location>
        <begin position="32"/>
        <end position="70"/>
    </location>
</feature>
<dbReference type="PANTHER" id="PTHR46831">
    <property type="entry name" value="ZINC FINGER MYND DOMAIN-CONTAINING PROTEIN 19"/>
    <property type="match status" value="1"/>
</dbReference>
<dbReference type="GO" id="GO:0005737">
    <property type="term" value="C:cytoplasm"/>
    <property type="evidence" value="ECO:0007669"/>
    <property type="project" value="TreeGrafter"/>
</dbReference>
<sequence length="95" mass="11393">MVKEFYGSKGLGLEKLLSIHESAYYECHYAPCARIEREPRQFSICGRCQETRYCGTQCQQRDWPYHKKYCRERPHRDVAQQQPLLPHRTYGLPDR</sequence>
<dbReference type="PANTHER" id="PTHR46831:SF1">
    <property type="entry name" value="ZINC FINGER MYND DOMAIN-CONTAINING PROTEIN 19"/>
    <property type="match status" value="1"/>
</dbReference>
<dbReference type="Proteomes" id="UP000728032">
    <property type="component" value="Unassembled WGS sequence"/>
</dbReference>
<keyword evidence="1" id="KW-0479">Metal-binding</keyword>
<name>A0A7R9LKT2_9ACAR</name>
<keyword evidence="7" id="KW-1185">Reference proteome</keyword>
<dbReference type="GO" id="GO:0045202">
    <property type="term" value="C:synapse"/>
    <property type="evidence" value="ECO:0007669"/>
    <property type="project" value="TreeGrafter"/>
</dbReference>
<evidence type="ECO:0000256" key="3">
    <source>
        <dbReference type="ARBA" id="ARBA00022833"/>
    </source>
</evidence>
<dbReference type="InterPro" id="IPR002893">
    <property type="entry name" value="Znf_MYND"/>
</dbReference>
<dbReference type="InterPro" id="IPR032978">
    <property type="entry name" value="ZMYND19"/>
</dbReference>
<protein>
    <recommendedName>
        <fullName evidence="5">MYND-type domain-containing protein</fullName>
    </recommendedName>
</protein>
<reference evidence="6" key="1">
    <citation type="submission" date="2020-11" db="EMBL/GenBank/DDBJ databases">
        <authorList>
            <person name="Tran Van P."/>
        </authorList>
    </citation>
    <scope>NUCLEOTIDE SEQUENCE</scope>
</reference>
<dbReference type="EMBL" id="CAJPVJ010001386">
    <property type="protein sequence ID" value="CAG2164630.1"/>
    <property type="molecule type" value="Genomic_DNA"/>
</dbReference>
<evidence type="ECO:0000313" key="6">
    <source>
        <dbReference type="EMBL" id="CAD7643519.1"/>
    </source>
</evidence>
<keyword evidence="2 4" id="KW-0863">Zinc-finger</keyword>
<dbReference type="PROSITE" id="PS50865">
    <property type="entry name" value="ZF_MYND_2"/>
    <property type="match status" value="1"/>
</dbReference>
<dbReference type="OrthoDB" id="2951111at2759"/>
<organism evidence="6">
    <name type="scientific">Oppiella nova</name>
    <dbReference type="NCBI Taxonomy" id="334625"/>
    <lineage>
        <taxon>Eukaryota</taxon>
        <taxon>Metazoa</taxon>
        <taxon>Ecdysozoa</taxon>
        <taxon>Arthropoda</taxon>
        <taxon>Chelicerata</taxon>
        <taxon>Arachnida</taxon>
        <taxon>Acari</taxon>
        <taxon>Acariformes</taxon>
        <taxon>Sarcoptiformes</taxon>
        <taxon>Oribatida</taxon>
        <taxon>Brachypylina</taxon>
        <taxon>Oppioidea</taxon>
        <taxon>Oppiidae</taxon>
        <taxon>Oppiella</taxon>
    </lineage>
</organism>
<dbReference type="EMBL" id="OC916211">
    <property type="protein sequence ID" value="CAD7643519.1"/>
    <property type="molecule type" value="Genomic_DNA"/>
</dbReference>
<evidence type="ECO:0000256" key="1">
    <source>
        <dbReference type="ARBA" id="ARBA00022723"/>
    </source>
</evidence>
<dbReference type="Pfam" id="PF01753">
    <property type="entry name" value="zf-MYND"/>
    <property type="match status" value="1"/>
</dbReference>
<gene>
    <name evidence="6" type="ORF">ONB1V03_LOCUS4180</name>
</gene>
<evidence type="ECO:0000259" key="5">
    <source>
        <dbReference type="PROSITE" id="PS50865"/>
    </source>
</evidence>
<evidence type="ECO:0000256" key="2">
    <source>
        <dbReference type="ARBA" id="ARBA00022771"/>
    </source>
</evidence>
<evidence type="ECO:0000256" key="4">
    <source>
        <dbReference type="PROSITE-ProRule" id="PRU00134"/>
    </source>
</evidence>
<accession>A0A7R9LKT2</accession>
<dbReference type="Gene3D" id="6.10.140.2220">
    <property type="match status" value="1"/>
</dbReference>
<dbReference type="AlphaFoldDB" id="A0A7R9LKT2"/>
<proteinExistence type="predicted"/>
<evidence type="ECO:0000313" key="7">
    <source>
        <dbReference type="Proteomes" id="UP000728032"/>
    </source>
</evidence>
<dbReference type="GO" id="GO:0016020">
    <property type="term" value="C:membrane"/>
    <property type="evidence" value="ECO:0007669"/>
    <property type="project" value="TreeGrafter"/>
</dbReference>